<reference evidence="3" key="1">
    <citation type="submission" date="2016-06" db="EMBL/GenBank/DDBJ databases">
        <title>Parallel loss of symbiosis genes in relatives of nitrogen-fixing non-legume Parasponia.</title>
        <authorList>
            <person name="Van Velzen R."/>
            <person name="Holmer R."/>
            <person name="Bu F."/>
            <person name="Rutten L."/>
            <person name="Van Zeijl A."/>
            <person name="Liu W."/>
            <person name="Santuari L."/>
            <person name="Cao Q."/>
            <person name="Sharma T."/>
            <person name="Shen D."/>
            <person name="Roswanjaya Y."/>
            <person name="Wardhani T."/>
            <person name="Kalhor M.S."/>
            <person name="Jansen J."/>
            <person name="Van den Hoogen J."/>
            <person name="Gungor B."/>
            <person name="Hartog M."/>
            <person name="Hontelez J."/>
            <person name="Verver J."/>
            <person name="Yang W.-C."/>
            <person name="Schijlen E."/>
            <person name="Repin R."/>
            <person name="Schilthuizen M."/>
            <person name="Schranz E."/>
            <person name="Heidstra R."/>
            <person name="Miyata K."/>
            <person name="Fedorova E."/>
            <person name="Kohlen W."/>
            <person name="Bisseling T."/>
            <person name="Smit S."/>
            <person name="Geurts R."/>
        </authorList>
    </citation>
    <scope>NUCLEOTIDE SEQUENCE [LARGE SCALE GENOMIC DNA]</scope>
    <source>
        <strain evidence="3">cv. WU1-14</strain>
    </source>
</reference>
<proteinExistence type="predicted"/>
<protein>
    <submittedName>
        <fullName evidence="2">Uncharacterized protein</fullName>
    </submittedName>
</protein>
<organism evidence="2 3">
    <name type="scientific">Parasponia andersonii</name>
    <name type="common">Sponia andersonii</name>
    <dbReference type="NCBI Taxonomy" id="3476"/>
    <lineage>
        <taxon>Eukaryota</taxon>
        <taxon>Viridiplantae</taxon>
        <taxon>Streptophyta</taxon>
        <taxon>Embryophyta</taxon>
        <taxon>Tracheophyta</taxon>
        <taxon>Spermatophyta</taxon>
        <taxon>Magnoliopsida</taxon>
        <taxon>eudicotyledons</taxon>
        <taxon>Gunneridae</taxon>
        <taxon>Pentapetalae</taxon>
        <taxon>rosids</taxon>
        <taxon>fabids</taxon>
        <taxon>Rosales</taxon>
        <taxon>Cannabaceae</taxon>
        <taxon>Parasponia</taxon>
    </lineage>
</organism>
<accession>A0A2P5AYA5</accession>
<dbReference type="EMBL" id="JXTB01000414">
    <property type="protein sequence ID" value="PON41501.1"/>
    <property type="molecule type" value="Genomic_DNA"/>
</dbReference>
<evidence type="ECO:0000313" key="3">
    <source>
        <dbReference type="Proteomes" id="UP000237105"/>
    </source>
</evidence>
<name>A0A2P5AYA5_PARAD</name>
<dbReference type="AlphaFoldDB" id="A0A2P5AYA5"/>
<evidence type="ECO:0000256" key="1">
    <source>
        <dbReference type="SAM" id="MobiDB-lite"/>
    </source>
</evidence>
<feature type="compositionally biased region" description="Polar residues" evidence="1">
    <location>
        <begin position="46"/>
        <end position="68"/>
    </location>
</feature>
<feature type="region of interest" description="Disordered" evidence="1">
    <location>
        <begin position="44"/>
        <end position="85"/>
    </location>
</feature>
<gene>
    <name evidence="2" type="ORF">PanWU01x14_289460</name>
</gene>
<keyword evidence="3" id="KW-1185">Reference proteome</keyword>
<feature type="region of interest" description="Disordered" evidence="1">
    <location>
        <begin position="141"/>
        <end position="161"/>
    </location>
</feature>
<dbReference type="Proteomes" id="UP000237105">
    <property type="component" value="Unassembled WGS sequence"/>
</dbReference>
<sequence length="161" mass="18337">MFLQTTNIYVLTMARRTPTVSSASHLDLVRHWKFKYRPYGQPFQRALTNRDSPNNDQAQSNHPNSHCDNNVERLPLPLARGNNARPPNISIHNLRIALDALTRLDDELVVGYRQSSFNKEIRAAALLSGFKHPTMNTFDGKKSSIGPYRSLQQPDRTLLGR</sequence>
<comment type="caution">
    <text evidence="2">The sequence shown here is derived from an EMBL/GenBank/DDBJ whole genome shotgun (WGS) entry which is preliminary data.</text>
</comment>
<evidence type="ECO:0000313" key="2">
    <source>
        <dbReference type="EMBL" id="PON41501.1"/>
    </source>
</evidence>